<comment type="similarity">
    <text evidence="2 9">Belongs to the mitochondrial carrier (TC 2.A.29) family.</text>
</comment>
<keyword evidence="11" id="KW-1185">Reference proteome</keyword>
<evidence type="ECO:0008006" key="12">
    <source>
        <dbReference type="Google" id="ProtNLM"/>
    </source>
</evidence>
<keyword evidence="6" id="KW-1133">Transmembrane helix</keyword>
<evidence type="ECO:0000313" key="10">
    <source>
        <dbReference type="EMBL" id="ONK62437.1"/>
    </source>
</evidence>
<gene>
    <name evidence="10" type="ORF">A4U43_C07F3850</name>
</gene>
<protein>
    <recommendedName>
        <fullName evidence="12">EF-hand domain-containing protein</fullName>
    </recommendedName>
</protein>
<evidence type="ECO:0000256" key="9">
    <source>
        <dbReference type="RuleBase" id="RU000488"/>
    </source>
</evidence>
<organism evidence="10 11">
    <name type="scientific">Asparagus officinalis</name>
    <name type="common">Garden asparagus</name>
    <dbReference type="NCBI Taxonomy" id="4686"/>
    <lineage>
        <taxon>Eukaryota</taxon>
        <taxon>Viridiplantae</taxon>
        <taxon>Streptophyta</taxon>
        <taxon>Embryophyta</taxon>
        <taxon>Tracheophyta</taxon>
        <taxon>Spermatophyta</taxon>
        <taxon>Magnoliopsida</taxon>
        <taxon>Liliopsida</taxon>
        <taxon>Asparagales</taxon>
        <taxon>Asparagaceae</taxon>
        <taxon>Asparagoideae</taxon>
        <taxon>Asparagus</taxon>
    </lineage>
</organism>
<proteinExistence type="inferred from homology"/>
<dbReference type="EMBL" id="CM007387">
    <property type="protein sequence ID" value="ONK62437.1"/>
    <property type="molecule type" value="Genomic_DNA"/>
</dbReference>
<evidence type="ECO:0000256" key="6">
    <source>
        <dbReference type="ARBA" id="ARBA00022989"/>
    </source>
</evidence>
<keyword evidence="7 8" id="KW-0472">Membrane</keyword>
<dbReference type="Gramene" id="ONK62437">
    <property type="protein sequence ID" value="ONK62437"/>
    <property type="gene ID" value="A4U43_C07F3850"/>
</dbReference>
<dbReference type="PROSITE" id="PS00018">
    <property type="entry name" value="EF_HAND_1"/>
    <property type="match status" value="1"/>
</dbReference>
<evidence type="ECO:0000256" key="2">
    <source>
        <dbReference type="ARBA" id="ARBA00006375"/>
    </source>
</evidence>
<feature type="repeat" description="Solcar" evidence="8">
    <location>
        <begin position="173"/>
        <end position="253"/>
    </location>
</feature>
<evidence type="ECO:0000256" key="4">
    <source>
        <dbReference type="ARBA" id="ARBA00022692"/>
    </source>
</evidence>
<feature type="repeat" description="Solcar" evidence="8">
    <location>
        <begin position="353"/>
        <end position="438"/>
    </location>
</feature>
<keyword evidence="3 9" id="KW-0813">Transport</keyword>
<dbReference type="PANTHER" id="PTHR45667">
    <property type="entry name" value="S-ADENOSYLMETHIONINE MITOCHONDRIAL CARRIER PROTEIN"/>
    <property type="match status" value="1"/>
</dbReference>
<keyword evidence="4 8" id="KW-0812">Transmembrane</keyword>
<dbReference type="InterPro" id="IPR023395">
    <property type="entry name" value="MCP_dom_sf"/>
</dbReference>
<comment type="subcellular location">
    <subcellularLocation>
        <location evidence="1">Membrane</location>
        <topology evidence="1">Multi-pass membrane protein</topology>
    </subcellularLocation>
</comment>
<dbReference type="InterPro" id="IPR018247">
    <property type="entry name" value="EF_Hand_1_Ca_BS"/>
</dbReference>
<dbReference type="SUPFAM" id="SSF103506">
    <property type="entry name" value="Mitochondrial carrier"/>
    <property type="match status" value="1"/>
</dbReference>
<dbReference type="Gene3D" id="1.50.40.10">
    <property type="entry name" value="Mitochondrial carrier domain"/>
    <property type="match status" value="1"/>
</dbReference>
<dbReference type="OrthoDB" id="276989at2759"/>
<dbReference type="InterPro" id="IPR018108">
    <property type="entry name" value="MCP_transmembrane"/>
</dbReference>
<evidence type="ECO:0000256" key="7">
    <source>
        <dbReference type="ARBA" id="ARBA00023136"/>
    </source>
</evidence>
<evidence type="ECO:0000256" key="1">
    <source>
        <dbReference type="ARBA" id="ARBA00004141"/>
    </source>
</evidence>
<evidence type="ECO:0000313" key="11">
    <source>
        <dbReference type="Proteomes" id="UP000243459"/>
    </source>
</evidence>
<dbReference type="PROSITE" id="PS50920">
    <property type="entry name" value="SOLCAR"/>
    <property type="match status" value="3"/>
</dbReference>
<feature type="repeat" description="Solcar" evidence="8">
    <location>
        <begin position="262"/>
        <end position="344"/>
    </location>
</feature>
<accession>A0A5P1EB61</accession>
<dbReference type="GO" id="GO:0016020">
    <property type="term" value="C:membrane"/>
    <property type="evidence" value="ECO:0007669"/>
    <property type="project" value="UniProtKB-SubCell"/>
</dbReference>
<reference evidence="11" key="1">
    <citation type="journal article" date="2017" name="Nat. Commun.">
        <title>The asparagus genome sheds light on the origin and evolution of a young Y chromosome.</title>
        <authorList>
            <person name="Harkess A."/>
            <person name="Zhou J."/>
            <person name="Xu C."/>
            <person name="Bowers J.E."/>
            <person name="Van der Hulst R."/>
            <person name="Ayyampalayam S."/>
            <person name="Mercati F."/>
            <person name="Riccardi P."/>
            <person name="McKain M.R."/>
            <person name="Kakrana A."/>
            <person name="Tang H."/>
            <person name="Ray J."/>
            <person name="Groenendijk J."/>
            <person name="Arikit S."/>
            <person name="Mathioni S.M."/>
            <person name="Nakano M."/>
            <person name="Shan H."/>
            <person name="Telgmann-Rauber A."/>
            <person name="Kanno A."/>
            <person name="Yue Z."/>
            <person name="Chen H."/>
            <person name="Li W."/>
            <person name="Chen Y."/>
            <person name="Xu X."/>
            <person name="Zhang Y."/>
            <person name="Luo S."/>
            <person name="Chen H."/>
            <person name="Gao J."/>
            <person name="Mao Z."/>
            <person name="Pires J.C."/>
            <person name="Luo M."/>
            <person name="Kudrna D."/>
            <person name="Wing R.A."/>
            <person name="Meyers B.C."/>
            <person name="Yi K."/>
            <person name="Kong H."/>
            <person name="Lavrijsen P."/>
            <person name="Sunseri F."/>
            <person name="Falavigna A."/>
            <person name="Ye Y."/>
            <person name="Leebens-Mack J.H."/>
            <person name="Chen G."/>
        </authorList>
    </citation>
    <scope>NUCLEOTIDE SEQUENCE [LARGE SCALE GENOMIC DNA]</scope>
    <source>
        <strain evidence="11">cv. DH0086</strain>
    </source>
</reference>
<dbReference type="Pfam" id="PF00153">
    <property type="entry name" value="Mito_carr"/>
    <property type="match status" value="3"/>
</dbReference>
<evidence type="ECO:0000256" key="8">
    <source>
        <dbReference type="PROSITE-ProRule" id="PRU00282"/>
    </source>
</evidence>
<name>A0A5P1EB61_ASPOF</name>
<sequence length="459" mass="49761">MAPHPLRSSSREPLKFLPKFGESAGKKKEDFSLDLFLFSALDGLVRNLVVSDRGCKKVGKGIFAKREDFGGFFLTNLRFARISGGISRSGGAESFSAASTTELAPRFSAQNFSQYAKGEGRQLFEELDGNKDGRVSLGDLEIATGERRVPKINKCHEASSAVPVSRPAEPLAQSVLKSALAGGIACSFSAFMMHPLDTFKTCVQASTLSFPEIIAKLQELGFQGLYKGSIPAVLGMFTSHGLRNGLCEVSKSVLTKAAPGLPDIQVQSLASFCSTALGTTYRIPFEVLKQRLQAGIYDNVGEATIVTLRQDGIKGFYRGTGATLSRELTFYVLGMALYGEAKKAMQRVLRRDLGPWETVVVGGLTGGLVSILTTPLDVIKTRMMIAPQGMQITMQMAAITILRKEGPLAFFRGALPRFFRIAPSGAINFAGYELLRKTMDRAKFFDGEQQSKMRIAGTT</sequence>
<dbReference type="AlphaFoldDB" id="A0A5P1EB61"/>
<evidence type="ECO:0000256" key="3">
    <source>
        <dbReference type="ARBA" id="ARBA00022448"/>
    </source>
</evidence>
<keyword evidence="5" id="KW-0677">Repeat</keyword>
<evidence type="ECO:0000256" key="5">
    <source>
        <dbReference type="ARBA" id="ARBA00022737"/>
    </source>
</evidence>
<dbReference type="Proteomes" id="UP000243459">
    <property type="component" value="Chromosome 7"/>
</dbReference>
<dbReference type="FunFam" id="1.50.40.10:FF:000041">
    <property type="entry name" value="Mitochondrial substrate carrier family protein"/>
    <property type="match status" value="1"/>
</dbReference>